<dbReference type="EMBL" id="FOCX01000043">
    <property type="protein sequence ID" value="SEP19677.1"/>
    <property type="molecule type" value="Genomic_DNA"/>
</dbReference>
<evidence type="ECO:0000313" key="3">
    <source>
        <dbReference type="Proteomes" id="UP000198775"/>
    </source>
</evidence>
<dbReference type="AlphaFoldDB" id="A0A1H8VWQ6"/>
<reference evidence="3" key="1">
    <citation type="submission" date="2016-10" db="EMBL/GenBank/DDBJ databases">
        <authorList>
            <person name="Varghese N."/>
            <person name="Submissions S."/>
        </authorList>
    </citation>
    <scope>NUCLEOTIDE SEQUENCE [LARGE SCALE GENOMIC DNA]</scope>
    <source>
        <strain evidence="3">IBRC-M 10043</strain>
    </source>
</reference>
<feature type="compositionally biased region" description="Basic and acidic residues" evidence="1">
    <location>
        <begin position="111"/>
        <end position="121"/>
    </location>
</feature>
<proteinExistence type="predicted"/>
<name>A0A1H8VWQ6_9EURY</name>
<gene>
    <name evidence="2" type="ORF">SAMN05216388_104311</name>
</gene>
<accession>A0A1H8VWQ6</accession>
<protein>
    <submittedName>
        <fullName evidence="2">Uncharacterized protein</fullName>
    </submittedName>
</protein>
<evidence type="ECO:0000313" key="2">
    <source>
        <dbReference type="EMBL" id="SEP19677.1"/>
    </source>
</evidence>
<organism evidence="2 3">
    <name type="scientific">Halorientalis persicus</name>
    <dbReference type="NCBI Taxonomy" id="1367881"/>
    <lineage>
        <taxon>Archaea</taxon>
        <taxon>Methanobacteriati</taxon>
        <taxon>Methanobacteriota</taxon>
        <taxon>Stenosarchaea group</taxon>
        <taxon>Halobacteria</taxon>
        <taxon>Halobacteriales</taxon>
        <taxon>Haloarculaceae</taxon>
        <taxon>Halorientalis</taxon>
    </lineage>
</organism>
<feature type="region of interest" description="Disordered" evidence="1">
    <location>
        <begin position="108"/>
        <end position="127"/>
    </location>
</feature>
<sequence length="127" mass="14781">MPDKLASAYIRRYQECREALSEFRSFPIQAKDIINNYDFNPEAEEAMRDYIRAHRNQAEKMEEVLDVLESIASIDNECVILNVASPNSIEWEVNLQVAFDDMKEANQQARDAGDQMKESVRTDLSWF</sequence>
<dbReference type="Proteomes" id="UP000198775">
    <property type="component" value="Unassembled WGS sequence"/>
</dbReference>
<evidence type="ECO:0000256" key="1">
    <source>
        <dbReference type="SAM" id="MobiDB-lite"/>
    </source>
</evidence>
<keyword evidence="3" id="KW-1185">Reference proteome</keyword>